<evidence type="ECO:0000313" key="1">
    <source>
        <dbReference type="EMBL" id="MBW0555863.1"/>
    </source>
</evidence>
<dbReference type="EMBL" id="AVOT02063013">
    <property type="protein sequence ID" value="MBW0555863.1"/>
    <property type="molecule type" value="Genomic_DNA"/>
</dbReference>
<comment type="caution">
    <text evidence="1">The sequence shown here is derived from an EMBL/GenBank/DDBJ whole genome shotgun (WGS) entry which is preliminary data.</text>
</comment>
<keyword evidence="2" id="KW-1185">Reference proteome</keyword>
<accession>A0A9Q3J429</accession>
<proteinExistence type="predicted"/>
<evidence type="ECO:0000313" key="2">
    <source>
        <dbReference type="Proteomes" id="UP000765509"/>
    </source>
</evidence>
<protein>
    <submittedName>
        <fullName evidence="1">Uncharacterized protein</fullName>
    </submittedName>
</protein>
<organism evidence="1 2">
    <name type="scientific">Austropuccinia psidii MF-1</name>
    <dbReference type="NCBI Taxonomy" id="1389203"/>
    <lineage>
        <taxon>Eukaryota</taxon>
        <taxon>Fungi</taxon>
        <taxon>Dikarya</taxon>
        <taxon>Basidiomycota</taxon>
        <taxon>Pucciniomycotina</taxon>
        <taxon>Pucciniomycetes</taxon>
        <taxon>Pucciniales</taxon>
        <taxon>Sphaerophragmiaceae</taxon>
        <taxon>Austropuccinia</taxon>
    </lineage>
</organism>
<dbReference type="AlphaFoldDB" id="A0A9Q3J429"/>
<name>A0A9Q3J429_9BASI</name>
<reference evidence="1" key="1">
    <citation type="submission" date="2021-03" db="EMBL/GenBank/DDBJ databases">
        <title>Draft genome sequence of rust myrtle Austropuccinia psidii MF-1, a brazilian biotype.</title>
        <authorList>
            <person name="Quecine M.C."/>
            <person name="Pachon D.M.R."/>
            <person name="Bonatelli M.L."/>
            <person name="Correr F.H."/>
            <person name="Franceschini L.M."/>
            <person name="Leite T.F."/>
            <person name="Margarido G.R.A."/>
            <person name="Almeida C.A."/>
            <person name="Ferrarezi J.A."/>
            <person name="Labate C.A."/>
        </authorList>
    </citation>
    <scope>NUCLEOTIDE SEQUENCE</scope>
    <source>
        <strain evidence="1">MF-1</strain>
    </source>
</reference>
<dbReference type="Proteomes" id="UP000765509">
    <property type="component" value="Unassembled WGS sequence"/>
</dbReference>
<sequence length="203" mass="22608">MGRQIEAFPRPMGTRPLEDFIQDIFNWALTNEYTFIYSFGICHNHGNSILQSPYGISSQSTFIANWQYTSPVANMVTSSSYGPFVFWGLHGPSPQSRSHSGNLCPNGYFWLFPSKPGEMAQMAVFGHLSSNAHLRTLTQNVQKTLSRPLGQFLAQNPKVAKSPKGPRNTFASSEAITSTFSLLPFHLKTFGCNLLSNEPICHK</sequence>
<gene>
    <name evidence="1" type="ORF">O181_095578</name>
</gene>